<evidence type="ECO:0000313" key="15">
    <source>
        <dbReference type="Proteomes" id="UP001233172"/>
    </source>
</evidence>
<comment type="subcellular location">
    <subcellularLocation>
        <location evidence="1 11">Cytoplasm</location>
    </subcellularLocation>
</comment>
<organism evidence="14 15">
    <name type="scientific">Biomphalaria pfeifferi</name>
    <name type="common">Bloodfluke planorb</name>
    <name type="synonym">Freshwater snail</name>
    <dbReference type="NCBI Taxonomy" id="112525"/>
    <lineage>
        <taxon>Eukaryota</taxon>
        <taxon>Metazoa</taxon>
        <taxon>Spiralia</taxon>
        <taxon>Lophotrochozoa</taxon>
        <taxon>Mollusca</taxon>
        <taxon>Gastropoda</taxon>
        <taxon>Heterobranchia</taxon>
        <taxon>Euthyneura</taxon>
        <taxon>Panpulmonata</taxon>
        <taxon>Hygrophila</taxon>
        <taxon>Lymnaeoidea</taxon>
        <taxon>Planorbidae</taxon>
        <taxon>Biomphalaria</taxon>
    </lineage>
</organism>
<feature type="compositionally biased region" description="Low complexity" evidence="12">
    <location>
        <begin position="42"/>
        <end position="51"/>
    </location>
</feature>
<feature type="compositionally biased region" description="Polar residues" evidence="12">
    <location>
        <begin position="223"/>
        <end position="233"/>
    </location>
</feature>
<dbReference type="GO" id="GO:0005737">
    <property type="term" value="C:cytoplasm"/>
    <property type="evidence" value="ECO:0007669"/>
    <property type="project" value="UniProtKB-SubCell"/>
</dbReference>
<evidence type="ECO:0000256" key="9">
    <source>
        <dbReference type="ARBA" id="ARBA00023006"/>
    </source>
</evidence>
<dbReference type="GO" id="GO:0016485">
    <property type="term" value="P:protein processing"/>
    <property type="evidence" value="ECO:0007669"/>
    <property type="project" value="TreeGrafter"/>
</dbReference>
<keyword evidence="9 11" id="KW-0072">Autophagy</keyword>
<reference evidence="14" key="1">
    <citation type="journal article" date="2023" name="PLoS Negl. Trop. Dis.">
        <title>A genome sequence for Biomphalaria pfeifferi, the major vector snail for the human-infecting parasite Schistosoma mansoni.</title>
        <authorList>
            <person name="Bu L."/>
            <person name="Lu L."/>
            <person name="Laidemitt M.R."/>
            <person name="Zhang S.M."/>
            <person name="Mutuku M."/>
            <person name="Mkoji G."/>
            <person name="Steinauer M."/>
            <person name="Loker E.S."/>
        </authorList>
    </citation>
    <scope>NUCLEOTIDE SEQUENCE</scope>
    <source>
        <strain evidence="14">KasaAsao</strain>
    </source>
</reference>
<keyword evidence="3" id="KW-0813">Transport</keyword>
<dbReference type="GO" id="GO:0000423">
    <property type="term" value="P:mitophagy"/>
    <property type="evidence" value="ECO:0007669"/>
    <property type="project" value="TreeGrafter"/>
</dbReference>
<keyword evidence="6 11" id="KW-0378">Hydrolase</keyword>
<comment type="function">
    <text evidence="11">Cysteine protease that plays a key role in autophagy by mediating both proteolytic activation and delipidation of ATG8 family proteins.</text>
</comment>
<evidence type="ECO:0000256" key="5">
    <source>
        <dbReference type="ARBA" id="ARBA00022670"/>
    </source>
</evidence>
<feature type="compositionally biased region" description="Low complexity" evidence="12">
    <location>
        <begin position="250"/>
        <end position="261"/>
    </location>
</feature>
<evidence type="ECO:0000256" key="4">
    <source>
        <dbReference type="ARBA" id="ARBA00022490"/>
    </source>
</evidence>
<evidence type="ECO:0000313" key="14">
    <source>
        <dbReference type="EMBL" id="KAK0069884.1"/>
    </source>
</evidence>
<comment type="caution">
    <text evidence="14">The sequence shown here is derived from an EMBL/GenBank/DDBJ whole genome shotgun (WGS) entry which is preliminary data.</text>
</comment>
<dbReference type="AlphaFoldDB" id="A0AAD8CBN2"/>
<comment type="catalytic activity">
    <reaction evidence="10">
        <text>[protein]-C-terminal L-amino acid-glycyl-phosphatidylethanolamide + H2O = [protein]-C-terminal L-amino acid-glycine + a 1,2-diacyl-sn-glycero-3-phosphoethanolamine</text>
        <dbReference type="Rhea" id="RHEA:67548"/>
        <dbReference type="Rhea" id="RHEA-COMP:17323"/>
        <dbReference type="Rhea" id="RHEA-COMP:17324"/>
        <dbReference type="ChEBI" id="CHEBI:15377"/>
        <dbReference type="ChEBI" id="CHEBI:64612"/>
        <dbReference type="ChEBI" id="CHEBI:172940"/>
        <dbReference type="ChEBI" id="CHEBI:172941"/>
    </reaction>
    <physiologicalReaction direction="left-to-right" evidence="10">
        <dbReference type="Rhea" id="RHEA:67549"/>
    </physiologicalReaction>
</comment>
<keyword evidence="15" id="KW-1185">Reference proteome</keyword>
<evidence type="ECO:0000259" key="13">
    <source>
        <dbReference type="Pfam" id="PF03416"/>
    </source>
</evidence>
<feature type="region of interest" description="Disordered" evidence="12">
    <location>
        <begin position="1"/>
        <end position="21"/>
    </location>
</feature>
<dbReference type="InterPro" id="IPR046792">
    <property type="entry name" value="Peptidase_C54_cat"/>
</dbReference>
<evidence type="ECO:0000256" key="7">
    <source>
        <dbReference type="ARBA" id="ARBA00022807"/>
    </source>
</evidence>
<dbReference type="EMBL" id="JASAOG010000002">
    <property type="protein sequence ID" value="KAK0069884.1"/>
    <property type="molecule type" value="Genomic_DNA"/>
</dbReference>
<evidence type="ECO:0000256" key="1">
    <source>
        <dbReference type="ARBA" id="ARBA00004496"/>
    </source>
</evidence>
<keyword evidence="7" id="KW-0788">Thiol protease</keyword>
<dbReference type="GO" id="GO:0000045">
    <property type="term" value="P:autophagosome assembly"/>
    <property type="evidence" value="ECO:0007669"/>
    <property type="project" value="TreeGrafter"/>
</dbReference>
<dbReference type="GO" id="GO:0034727">
    <property type="term" value="P:piecemeal microautophagy of the nucleus"/>
    <property type="evidence" value="ECO:0007669"/>
    <property type="project" value="TreeGrafter"/>
</dbReference>
<dbReference type="PANTHER" id="PTHR22624:SF52">
    <property type="entry name" value="CYSTEINE PROTEASE"/>
    <property type="match status" value="1"/>
</dbReference>
<evidence type="ECO:0000256" key="10">
    <source>
        <dbReference type="ARBA" id="ARBA00029362"/>
    </source>
</evidence>
<keyword evidence="5 11" id="KW-0645">Protease</keyword>
<feature type="domain" description="Peptidase C54 catalytic" evidence="13">
    <location>
        <begin position="386"/>
        <end position="689"/>
    </location>
</feature>
<proteinExistence type="inferred from homology"/>
<keyword evidence="8 11" id="KW-0653">Protein transport</keyword>
<evidence type="ECO:0000256" key="11">
    <source>
        <dbReference type="RuleBase" id="RU363115"/>
    </source>
</evidence>
<gene>
    <name evidence="14" type="ORF">Bpfe_001061</name>
</gene>
<sequence length="756" mass="85851">MITEMNLSRERHKYESQKNEDVGIASADDVLSLNSWSDKLNLSTSSSSDSSFRQGKASSCEILEKERPSKTNKKVLLPERPFSQKKNTVLNIASSNISKDDHELDSPTLSQTSLTIFDYDYPSTDQHEPSFSIITHDEADSSHSGSQLNSLYGIKNFSKTKISGAGQNKAGLRKAHISTPSGYGIYPNSCEITDNVKLKENISKPEPKQDLRHNQRPRFFDHSNFNSKPSKSLVQRRKDSQLDNQPDTFSSLPTSLSQSHSEQSYGKLAGHGPPASRMDHGGIQSKALSMERLYNSQPQLSSMGKKTTKFSPDLWEHKLEPENIKMKVKSVWNNLRYKYGYEIKSSFNANMKPDSPLYLLGRCYHRRKHGHSSTKDTLPEDPTSEDEFTKDFISRIWLTYRNNFYPIPGTTLNSDCGWGCMLRSGQMLIAQCLVTHYLTRDWRIHDKQNETQGAYYREIIRWFSEPLDAPSDKNPFCLHHLAHFGRLHKKDPGQWYGPSSVAYIFRDAFSQAYQSVPILSQLCVYVAQDCTVYIDDVVKLCTAKNRSESTSSSNESTNDGATSSSTGVEADAETWLRSVIILIPMRLGGEVINEIYIPCIKGLLSYSNCMGIIGGKPKHSLYFLGYQDDQLIYLDPHKCHEAVDTSDPNFKIETYHCTNPRKMSVTKMDPSCTVGFYIHDAKEFKKFVHEVKEFTSPAKQRGIYPLFIFDEGSHQDSNSQAFTGEKGRVRVTHYHLDENGQRKRTFSRDSEDFVLL</sequence>
<dbReference type="Pfam" id="PF03416">
    <property type="entry name" value="Peptidase_C54"/>
    <property type="match status" value="1"/>
</dbReference>
<comment type="similarity">
    <text evidence="2 11">Belongs to the peptidase C54 family.</text>
</comment>
<dbReference type="EC" id="3.4.22.-" evidence="11"/>
<evidence type="ECO:0000256" key="6">
    <source>
        <dbReference type="ARBA" id="ARBA00022801"/>
    </source>
</evidence>
<dbReference type="InterPro" id="IPR005078">
    <property type="entry name" value="Peptidase_C54"/>
</dbReference>
<evidence type="ECO:0000256" key="8">
    <source>
        <dbReference type="ARBA" id="ARBA00022927"/>
    </source>
</evidence>
<name>A0AAD8CBN2_BIOPF</name>
<protein>
    <recommendedName>
        <fullName evidence="11">Cysteine protease</fullName>
        <ecNumber evidence="11">3.4.22.-</ecNumber>
    </recommendedName>
</protein>
<feature type="compositionally biased region" description="Basic and acidic residues" evidence="12">
    <location>
        <begin position="204"/>
        <end position="221"/>
    </location>
</feature>
<evidence type="ECO:0000256" key="3">
    <source>
        <dbReference type="ARBA" id="ARBA00022448"/>
    </source>
</evidence>
<dbReference type="Proteomes" id="UP001233172">
    <property type="component" value="Unassembled WGS sequence"/>
</dbReference>
<dbReference type="GO" id="GO:0035973">
    <property type="term" value="P:aggrephagy"/>
    <property type="evidence" value="ECO:0007669"/>
    <property type="project" value="TreeGrafter"/>
</dbReference>
<feature type="region of interest" description="Disordered" evidence="12">
    <location>
        <begin position="204"/>
        <end position="281"/>
    </location>
</feature>
<evidence type="ECO:0000256" key="12">
    <source>
        <dbReference type="SAM" id="MobiDB-lite"/>
    </source>
</evidence>
<dbReference type="InterPro" id="IPR038765">
    <property type="entry name" value="Papain-like_cys_pep_sf"/>
</dbReference>
<dbReference type="GO" id="GO:0015031">
    <property type="term" value="P:protein transport"/>
    <property type="evidence" value="ECO:0007669"/>
    <property type="project" value="UniProtKB-KW"/>
</dbReference>
<accession>A0AAD8CBN2</accession>
<evidence type="ECO:0000256" key="2">
    <source>
        <dbReference type="ARBA" id="ARBA00010958"/>
    </source>
</evidence>
<dbReference type="GO" id="GO:0004197">
    <property type="term" value="F:cysteine-type endopeptidase activity"/>
    <property type="evidence" value="ECO:0007669"/>
    <property type="project" value="TreeGrafter"/>
</dbReference>
<reference evidence="14" key="2">
    <citation type="submission" date="2023-04" db="EMBL/GenBank/DDBJ databases">
        <authorList>
            <person name="Bu L."/>
            <person name="Lu L."/>
            <person name="Laidemitt M.R."/>
            <person name="Zhang S.M."/>
            <person name="Mutuku M."/>
            <person name="Mkoji G."/>
            <person name="Steinauer M."/>
            <person name="Loker E.S."/>
        </authorList>
    </citation>
    <scope>NUCLEOTIDE SEQUENCE</scope>
    <source>
        <strain evidence="14">KasaAsao</strain>
        <tissue evidence="14">Whole Snail</tissue>
    </source>
</reference>
<feature type="compositionally biased region" description="Basic and acidic residues" evidence="12">
    <location>
        <begin position="7"/>
        <end position="21"/>
    </location>
</feature>
<dbReference type="SUPFAM" id="SSF54001">
    <property type="entry name" value="Cysteine proteinases"/>
    <property type="match status" value="1"/>
</dbReference>
<keyword evidence="4 11" id="KW-0963">Cytoplasm</keyword>
<feature type="region of interest" description="Disordered" evidence="12">
    <location>
        <begin position="42"/>
        <end position="80"/>
    </location>
</feature>
<dbReference type="PANTHER" id="PTHR22624">
    <property type="entry name" value="CYSTEINE PROTEASE ATG4"/>
    <property type="match status" value="1"/>
</dbReference>
<dbReference type="GO" id="GO:0019786">
    <property type="term" value="F:protein-phosphatidylethanolamide deconjugating activity"/>
    <property type="evidence" value="ECO:0007669"/>
    <property type="project" value="InterPro"/>
</dbReference>